<dbReference type="Gene3D" id="1.25.10.10">
    <property type="entry name" value="Leucine-rich Repeat Variant"/>
    <property type="match status" value="1"/>
</dbReference>
<protein>
    <recommendedName>
        <fullName evidence="2">TOG domain-containing protein</fullName>
    </recommendedName>
</protein>
<dbReference type="GO" id="GO:0005881">
    <property type="term" value="C:cytoplasmic microtubule"/>
    <property type="evidence" value="ECO:0007669"/>
    <property type="project" value="TreeGrafter"/>
</dbReference>
<dbReference type="EMBL" id="OA565300">
    <property type="protein sequence ID" value="CAD7196721.1"/>
    <property type="molecule type" value="Genomic_DNA"/>
</dbReference>
<evidence type="ECO:0000313" key="3">
    <source>
        <dbReference type="EMBL" id="CAD7196721.1"/>
    </source>
</evidence>
<dbReference type="InterPro" id="IPR024395">
    <property type="entry name" value="CLASP_N_dom"/>
</dbReference>
<dbReference type="Pfam" id="PF12348">
    <property type="entry name" value="CLASP_N"/>
    <property type="match status" value="1"/>
</dbReference>
<reference evidence="3" key="1">
    <citation type="submission" date="2020-11" db="EMBL/GenBank/DDBJ databases">
        <authorList>
            <person name="Tran Van P."/>
        </authorList>
    </citation>
    <scope>NUCLEOTIDE SEQUENCE</scope>
</reference>
<dbReference type="GO" id="GO:0000226">
    <property type="term" value="P:microtubule cytoskeleton organization"/>
    <property type="evidence" value="ECO:0007669"/>
    <property type="project" value="TreeGrafter"/>
</dbReference>
<dbReference type="PANTHER" id="PTHR21567">
    <property type="entry name" value="CLASP"/>
    <property type="match status" value="1"/>
</dbReference>
<dbReference type="SUPFAM" id="SSF48371">
    <property type="entry name" value="ARM repeat"/>
    <property type="match status" value="1"/>
</dbReference>
<dbReference type="GO" id="GO:0008017">
    <property type="term" value="F:microtubule binding"/>
    <property type="evidence" value="ECO:0007669"/>
    <property type="project" value="TreeGrafter"/>
</dbReference>
<feature type="region of interest" description="Disordered" evidence="1">
    <location>
        <begin position="86"/>
        <end position="105"/>
    </location>
</feature>
<proteinExistence type="predicted"/>
<dbReference type="AlphaFoldDB" id="A0A7R8VH20"/>
<feature type="domain" description="TOG" evidence="2">
    <location>
        <begin position="275"/>
        <end position="502"/>
    </location>
</feature>
<sequence length="502" mass="55709">MCSPEWLRGPPQTPLLVDSAPATDCPIPQKPVLVRQPVRHDFTIVPDQRPDTVNAFLPPVEYPGGQGRVRSATPSYHGEDELEFRSLESADHRETERNVSPQVPVRSIHSSKNGRVLEEEEKERTIKFQHLKEREAESVSTSPIFAASDSSRLVMTTTEVIDLSTPVHDKVTTTVVETGQTDDPPEEEPPPVLHTSSGVIDLHLEVEEAAPSTTLVEEMVITAAPVKRVRRTVPVKPPANKTQARTLNGTFSRSRPGAKQSYSNTGCLFPDTLQPLEKPRDALQQCFQKLDNPEWEVVMQGLNTMVRLSRHHPDTLQDQLHRVLVALGKQVRNLRSQVSRAACQVAGELFGSLKRALETDLDELVTPLFHRSADTNKFLRADSNAALDKMLEVISIPRAISAIVAKGVNHQHAVVRTAAARLLVSLVSKLGTEKTMTLPRESRDKILVSGANLLMEGSLDTRCYAKQLFRQLSSYPNFSRIITEVVPAPVLRNISKTLQNLK</sequence>
<evidence type="ECO:0000259" key="2">
    <source>
        <dbReference type="SMART" id="SM01349"/>
    </source>
</evidence>
<evidence type="ECO:0000256" key="1">
    <source>
        <dbReference type="SAM" id="MobiDB-lite"/>
    </source>
</evidence>
<dbReference type="InterPro" id="IPR034085">
    <property type="entry name" value="TOG"/>
</dbReference>
<feature type="compositionally biased region" description="Basic and acidic residues" evidence="1">
    <location>
        <begin position="86"/>
        <end position="97"/>
    </location>
</feature>
<dbReference type="InterPro" id="IPR016024">
    <property type="entry name" value="ARM-type_fold"/>
</dbReference>
<accession>A0A7R8VH20</accession>
<feature type="region of interest" description="Disordered" evidence="1">
    <location>
        <begin position="1"/>
        <end position="22"/>
    </location>
</feature>
<gene>
    <name evidence="3" type="ORF">TDIB3V08_LOCUS3055</name>
</gene>
<dbReference type="SMART" id="SM01349">
    <property type="entry name" value="TOG"/>
    <property type="match status" value="1"/>
</dbReference>
<dbReference type="PANTHER" id="PTHR21567:SF87">
    <property type="entry name" value="CRESCERIN-LIKE PROTEIN CHE-12"/>
    <property type="match status" value="1"/>
</dbReference>
<dbReference type="GO" id="GO:0005929">
    <property type="term" value="C:cilium"/>
    <property type="evidence" value="ECO:0007669"/>
    <property type="project" value="TreeGrafter"/>
</dbReference>
<name>A0A7R8VH20_TIMDO</name>
<dbReference type="InterPro" id="IPR011989">
    <property type="entry name" value="ARM-like"/>
</dbReference>
<organism evidence="3">
    <name type="scientific">Timema douglasi</name>
    <name type="common">Walking stick</name>
    <dbReference type="NCBI Taxonomy" id="61478"/>
    <lineage>
        <taxon>Eukaryota</taxon>
        <taxon>Metazoa</taxon>
        <taxon>Ecdysozoa</taxon>
        <taxon>Arthropoda</taxon>
        <taxon>Hexapoda</taxon>
        <taxon>Insecta</taxon>
        <taxon>Pterygota</taxon>
        <taxon>Neoptera</taxon>
        <taxon>Polyneoptera</taxon>
        <taxon>Phasmatodea</taxon>
        <taxon>Timematodea</taxon>
        <taxon>Timematoidea</taxon>
        <taxon>Timematidae</taxon>
        <taxon>Timema</taxon>
    </lineage>
</organism>